<dbReference type="InterPro" id="IPR004242">
    <property type="entry name" value="Transposase_21"/>
</dbReference>
<reference evidence="2" key="1">
    <citation type="submission" date="2023-11" db="EMBL/GenBank/DDBJ databases">
        <authorList>
            <person name="De Vega J J."/>
            <person name="De Vega J J."/>
        </authorList>
    </citation>
    <scope>NUCLEOTIDE SEQUENCE</scope>
</reference>
<dbReference type="PANTHER" id="PTHR46579">
    <property type="entry name" value="F5/8 TYPE C DOMAIN-CONTAINING PROTEIN-RELATED"/>
    <property type="match status" value="1"/>
</dbReference>
<dbReference type="EMBL" id="CAVNYO010000405">
    <property type="protein sequence ID" value="CAK5276174.1"/>
    <property type="molecule type" value="Genomic_DNA"/>
</dbReference>
<protein>
    <recommendedName>
        <fullName evidence="4">Transposase family Tnp2 protein</fullName>
    </recommendedName>
</protein>
<organism evidence="2 3">
    <name type="scientific">Mycena citricolor</name>
    <dbReference type="NCBI Taxonomy" id="2018698"/>
    <lineage>
        <taxon>Eukaryota</taxon>
        <taxon>Fungi</taxon>
        <taxon>Dikarya</taxon>
        <taxon>Basidiomycota</taxon>
        <taxon>Agaricomycotina</taxon>
        <taxon>Agaricomycetes</taxon>
        <taxon>Agaricomycetidae</taxon>
        <taxon>Agaricales</taxon>
        <taxon>Marasmiineae</taxon>
        <taxon>Mycenaceae</taxon>
        <taxon>Mycena</taxon>
    </lineage>
</organism>
<feature type="region of interest" description="Disordered" evidence="1">
    <location>
        <begin position="808"/>
        <end position="837"/>
    </location>
</feature>
<proteinExistence type="predicted"/>
<evidence type="ECO:0008006" key="4">
    <source>
        <dbReference type="Google" id="ProtNLM"/>
    </source>
</evidence>
<keyword evidence="3" id="KW-1185">Reference proteome</keyword>
<comment type="caution">
    <text evidence="2">The sequence shown here is derived from an EMBL/GenBank/DDBJ whole genome shotgun (WGS) entry which is preliminary data.</text>
</comment>
<evidence type="ECO:0000313" key="2">
    <source>
        <dbReference type="EMBL" id="CAK5276174.1"/>
    </source>
</evidence>
<feature type="compositionally biased region" description="Low complexity" evidence="1">
    <location>
        <begin position="231"/>
        <end position="241"/>
    </location>
</feature>
<dbReference type="Proteomes" id="UP001295794">
    <property type="component" value="Unassembled WGS sequence"/>
</dbReference>
<feature type="region of interest" description="Disordered" evidence="1">
    <location>
        <begin position="231"/>
        <end position="250"/>
    </location>
</feature>
<gene>
    <name evidence="2" type="ORF">MYCIT1_LOCUS24291</name>
</gene>
<accession>A0AAD2K305</accession>
<evidence type="ECO:0000313" key="3">
    <source>
        <dbReference type="Proteomes" id="UP001295794"/>
    </source>
</evidence>
<sequence length="893" mass="100259">MPPSSYYICQQCPLLERRNHRVARAQRVVHQAELEAHHAQYNLTESVLAAANASDVELADLPPVSQFLEQAHLPEPVFDDATINAQQTSDPTDVEMERLANLFTGLVVLDDGAPSVCQSHSKLFSSWDDYQASLPEIPTEFTAVSPSEALSGVEHVLRTQSLPLRPTEMQTREINSNLLQNMLRRVQAARIELDFQHALNASPDSVGALISAVVTATSVVFEAGRLLSSIKPSGKGSPRKSSQMRSHAKHNENEMLAAALQEEAAILDSLIDVVGRILPLASENKVEHNTGSSILCHFFHPATYTSPEHHFNNPMANYNIVAQLSILLAIICHVVVGISTNPMDLIIAFVNVIIQATMSLGTRGKRATPVQEYVLKQLPTSLESALRRFKIDPATTVYATCPVCHYTHAPHENRLTGETSYPETCQGYVYPRRGAWHVCGTAILESRHGKLRPIKPFVFTSFIDYIAAMLSDPEIERMCEKACDDALAAVRKALSKNPEASVTEEHVNNVFEAAFIRSFKGPIPDKLFIQRDGRLRLAFQVMLDFFNPNGTRKRGNHNSIGILAVVNLNLTEDIRYRPEHMWLSIILGPNEPNSDQIDNYLRPLMDHFVIGWEKGYRLSRTALHASGRSMDLALVINVNDLPATRKAQGMAAANSHHYCSICDCFGVKTMYNTAFSSWTQRDIMVLRAQAYAWRDATTQAARDAILAEFGVRWSKFWRLPYWDPTRMAVVDSMHCILEGLVHYHCRRVLRIDTKLAKRKETMGAACEYNWPEYNAVTSHPLCLLKNETRELPMVHTIQQKLVQSLLADEDEDDEQESEDGLGDEDVEMPNAPNPRFVPAITEDEMHKQLIKANLQPLRWVVSSLSLNMDKRRIATKKTCCDQLLAWVILLILR</sequence>
<dbReference type="AlphaFoldDB" id="A0AAD2K305"/>
<evidence type="ECO:0000256" key="1">
    <source>
        <dbReference type="SAM" id="MobiDB-lite"/>
    </source>
</evidence>
<name>A0AAD2K305_9AGAR</name>
<dbReference type="PANTHER" id="PTHR46579:SF2">
    <property type="entry name" value="C2H2-TYPE DOMAIN-CONTAINING PROTEIN"/>
    <property type="match status" value="1"/>
</dbReference>
<feature type="compositionally biased region" description="Acidic residues" evidence="1">
    <location>
        <begin position="808"/>
        <end position="827"/>
    </location>
</feature>
<dbReference type="Pfam" id="PF02992">
    <property type="entry name" value="Transposase_21"/>
    <property type="match status" value="1"/>
</dbReference>